<dbReference type="InterPro" id="IPR016024">
    <property type="entry name" value="ARM-type_fold"/>
</dbReference>
<dbReference type="Proteomes" id="UP000277300">
    <property type="component" value="Unassembled WGS sequence"/>
</dbReference>
<dbReference type="PANTHER" id="PTHR20959">
    <property type="entry name" value="TRANSPORT AND GOLGI ORGANIZATION PROTEIN 6 FAMILY MEMBER"/>
    <property type="match status" value="1"/>
</dbReference>
<dbReference type="Pfam" id="PF10363">
    <property type="entry name" value="RTP1_C1"/>
    <property type="match status" value="1"/>
</dbReference>
<dbReference type="SUPFAM" id="SSF48371">
    <property type="entry name" value="ARM repeat"/>
    <property type="match status" value="1"/>
</dbReference>
<dbReference type="Proteomes" id="UP000284657">
    <property type="component" value="Unassembled WGS sequence"/>
</dbReference>
<sequence length="816" mass="90730">MDAEVKQQQALMRSLHVFVDALRDVKKTEDATTTDRDVVEAVRVLCNPSDDQNAPAGDLQWHNEIWRRGLVPTFQRLCACMTRLDEFEVQSKKKMGPKTMRQAERPTAPAGLLSLRDYSVLQAAVEMLYCWGVYPRVASGVLLPIDKRRPTKTLEISKDVLMWGDREYNSSDEAVKKEEGDTINELLNITQALLHLLSLPQFQPILLPKYVVELLALLVYGEVAAEASTPVQTEFVRLREMVLRVLPLRMSMSSLRAALGQATPLLMENGGIVATIEMLLGAVEEGNTQARMQVATLICQCPSGEKSEKYVSALCTQVRDLLIAAVTPEKGPSVLRSANAVLQCIGTVLATYTAPITKLVDKEQQDGGLVRPLEEAEGEEEGDEILTICLGVVMTILEAGSAHRKESEEQQLRAMLPVLENLSHNPRPEVAELASNARAQILSRDAVDRANSAINNERGQSFEEVLWEAEQDLSSKLVPLRARGVVSLTKLVRRSHSHANDVEWTPRVHALAGVFLVQLHDAESYVFLAAVQGLAALADTHADIAIPALVKALSDSSSTLETRIKLSEALLFSAKRCGETLPKFAKLFVYAYLDCIRPPPSKRKHVERIQAEASRRVQLIQEVRGTEELDAHAEAENSEDGHESEEELLAAATLRASCLSNLAEVCALLQWGLQPFLLDVLTCVFGVLQVELELEAKHKPYLQRASVDAKEDEQHKLKAHKEEENQQRVVAVRRGAVFVLRYLVELLGWKILELMPDQLKPLYHTLKHVVRVDQDRVVVFHANRALTALGDVMRAELFLRVEEQDAALGISSLRII</sequence>
<evidence type="ECO:0000313" key="6">
    <source>
        <dbReference type="EMBL" id="RLN60416.1"/>
    </source>
</evidence>
<evidence type="ECO:0008006" key="9">
    <source>
        <dbReference type="Google" id="ProtNLM"/>
    </source>
</evidence>
<dbReference type="OrthoDB" id="39591at2759"/>
<dbReference type="EMBL" id="MBDO02000190">
    <property type="protein sequence ID" value="RLN60416.1"/>
    <property type="molecule type" value="Genomic_DNA"/>
</dbReference>
<gene>
    <name evidence="5" type="ORF">BBJ29_003334</name>
    <name evidence="6" type="ORF">BBP00_00006006</name>
</gene>
<feature type="domain" description="RNA polymerase II assembly factor Rtp1 C-terminal" evidence="2">
    <location>
        <begin position="758"/>
        <end position="789"/>
    </location>
</feature>
<dbReference type="InterPro" id="IPR039600">
    <property type="entry name" value="TANGO6/Rtp1"/>
</dbReference>
<comment type="caution">
    <text evidence="6">The sequence shown here is derived from an EMBL/GenBank/DDBJ whole genome shotgun (WGS) entry which is preliminary data.</text>
</comment>
<evidence type="ECO:0000259" key="3">
    <source>
        <dbReference type="Pfam" id="PF10363"/>
    </source>
</evidence>
<dbReference type="Gene3D" id="1.25.10.10">
    <property type="entry name" value="Leucine-rich Repeat Variant"/>
    <property type="match status" value="1"/>
</dbReference>
<dbReference type="Pfam" id="PF23565">
    <property type="entry name" value="ARM_TANGO6"/>
    <property type="match status" value="1"/>
</dbReference>
<dbReference type="InterPro" id="IPR019451">
    <property type="entry name" value="Rtp1_C1"/>
</dbReference>
<accession>A0A3F2RMA9</accession>
<feature type="domain" description="RNA polymerase II assembly factor Rtp1 C-terminal" evidence="3">
    <location>
        <begin position="468"/>
        <end position="580"/>
    </location>
</feature>
<reference evidence="7 8" key="1">
    <citation type="submission" date="2018-07" db="EMBL/GenBank/DDBJ databases">
        <title>Genome sequencing of oomycete isolates from Chile give support for New Zealand origin for Phytophthora kernoviae and make available the first Nothophytophthora sp. genome.</title>
        <authorList>
            <person name="Studholme D.J."/>
            <person name="Sanfuentes E."/>
            <person name="Panda P."/>
            <person name="Hill R."/>
            <person name="Sambles C."/>
            <person name="Grant M."/>
            <person name="Williams N.M."/>
            <person name="Mcdougal R.L."/>
        </authorList>
    </citation>
    <scope>NUCLEOTIDE SEQUENCE [LARGE SCALE GENOMIC DNA]</scope>
    <source>
        <strain evidence="6">Chile6</strain>
        <strain evidence="5">Chile7</strain>
    </source>
</reference>
<comment type="similarity">
    <text evidence="1">Belongs to the Tango6 family.</text>
</comment>
<proteinExistence type="inferred from homology"/>
<dbReference type="EMBL" id="MBAD02002723">
    <property type="protein sequence ID" value="RLN45153.1"/>
    <property type="molecule type" value="Genomic_DNA"/>
</dbReference>
<evidence type="ECO:0000259" key="4">
    <source>
        <dbReference type="Pfam" id="PF23565"/>
    </source>
</evidence>
<dbReference type="InterPro" id="IPR057407">
    <property type="entry name" value="HEAT_TANGO6"/>
</dbReference>
<protein>
    <recommendedName>
        <fullName evidence="9">RNA polymerase II assembly factor Rtp1 C-terminal domain-containing protein</fullName>
    </recommendedName>
</protein>
<evidence type="ECO:0000259" key="2">
    <source>
        <dbReference type="Pfam" id="PF10304"/>
    </source>
</evidence>
<dbReference type="AlphaFoldDB" id="A0A3F2RMA9"/>
<evidence type="ECO:0000313" key="5">
    <source>
        <dbReference type="EMBL" id="RLN45153.1"/>
    </source>
</evidence>
<evidence type="ECO:0000313" key="8">
    <source>
        <dbReference type="Proteomes" id="UP000284657"/>
    </source>
</evidence>
<evidence type="ECO:0000256" key="1">
    <source>
        <dbReference type="ARBA" id="ARBA00005724"/>
    </source>
</evidence>
<organism evidence="6 7">
    <name type="scientific">Phytophthora kernoviae</name>
    <dbReference type="NCBI Taxonomy" id="325452"/>
    <lineage>
        <taxon>Eukaryota</taxon>
        <taxon>Sar</taxon>
        <taxon>Stramenopiles</taxon>
        <taxon>Oomycota</taxon>
        <taxon>Peronosporomycetes</taxon>
        <taxon>Peronosporales</taxon>
        <taxon>Peronosporaceae</taxon>
        <taxon>Phytophthora</taxon>
    </lineage>
</organism>
<evidence type="ECO:0000313" key="7">
    <source>
        <dbReference type="Proteomes" id="UP000277300"/>
    </source>
</evidence>
<dbReference type="InterPro" id="IPR019414">
    <property type="entry name" value="Rtp1_C2"/>
</dbReference>
<dbReference type="Pfam" id="PF10304">
    <property type="entry name" value="RTP1_C2"/>
    <property type="match status" value="1"/>
</dbReference>
<feature type="domain" description="TANGO6 HEAT repeat" evidence="4">
    <location>
        <begin position="266"/>
        <end position="323"/>
    </location>
</feature>
<dbReference type="PANTHER" id="PTHR20959:SF1">
    <property type="entry name" value="TRANSPORT AND GOLGI ORGANIZATION PROTEIN 6 HOMOLOG"/>
    <property type="match status" value="1"/>
</dbReference>
<dbReference type="InterPro" id="IPR011989">
    <property type="entry name" value="ARM-like"/>
</dbReference>
<dbReference type="GO" id="GO:0009306">
    <property type="term" value="P:protein secretion"/>
    <property type="evidence" value="ECO:0007669"/>
    <property type="project" value="TreeGrafter"/>
</dbReference>
<name>A0A3F2RMA9_9STRA</name>